<evidence type="ECO:0000313" key="1">
    <source>
        <dbReference type="EMBL" id="KGJ54944.1"/>
    </source>
</evidence>
<organism evidence="1 2">
    <name type="scientific">Clostridium innocuum</name>
    <dbReference type="NCBI Taxonomy" id="1522"/>
    <lineage>
        <taxon>Bacteria</taxon>
        <taxon>Bacillati</taxon>
        <taxon>Bacillota</taxon>
        <taxon>Clostridia</taxon>
        <taxon>Eubacteriales</taxon>
        <taxon>Clostridiaceae</taxon>
        <taxon>Clostridium</taxon>
    </lineage>
</organism>
<evidence type="ECO:0000313" key="2">
    <source>
        <dbReference type="Proteomes" id="UP000030008"/>
    </source>
</evidence>
<sequence length="63" mass="7226">MHITALDYPVFISLPSHDKLMSMLYFMHTPNRYAKKAKLCFLIALAADHWKSGNGVQEDRTMA</sequence>
<gene>
    <name evidence="1" type="ORF">CIAN88_00640</name>
</gene>
<dbReference type="RefSeq" id="WP_044903388.1">
    <property type="nucleotide sequence ID" value="NZ_JQIF01000002.1"/>
</dbReference>
<protein>
    <submittedName>
        <fullName evidence="1">Uncharacterized protein</fullName>
    </submittedName>
</protein>
<reference evidence="1 2" key="1">
    <citation type="submission" date="2014-08" db="EMBL/GenBank/DDBJ databases">
        <title>Clostridium innocuum, an unnegligible vancomycin-resistant pathogen causing extra-intestinal infections.</title>
        <authorList>
            <person name="Feng Y."/>
            <person name="Chiu C.-H."/>
        </authorList>
    </citation>
    <scope>NUCLEOTIDE SEQUENCE [LARGE SCALE GENOMIC DNA]</scope>
    <source>
        <strain evidence="1 2">AN88</strain>
    </source>
</reference>
<dbReference type="AlphaFoldDB" id="A0A099IAB7"/>
<name>A0A099IAB7_CLOIN</name>
<dbReference type="Proteomes" id="UP000030008">
    <property type="component" value="Unassembled WGS sequence"/>
</dbReference>
<dbReference type="EMBL" id="JQIF01000002">
    <property type="protein sequence ID" value="KGJ54944.1"/>
    <property type="molecule type" value="Genomic_DNA"/>
</dbReference>
<proteinExistence type="predicted"/>
<comment type="caution">
    <text evidence="1">The sequence shown here is derived from an EMBL/GenBank/DDBJ whole genome shotgun (WGS) entry which is preliminary data.</text>
</comment>
<accession>A0A099IAB7</accession>